<evidence type="ECO:0000256" key="5">
    <source>
        <dbReference type="PIRNR" id="PIRNR038994"/>
    </source>
</evidence>
<dbReference type="Pfam" id="PF01979">
    <property type="entry name" value="Amidohydro_1"/>
    <property type="match status" value="1"/>
</dbReference>
<evidence type="ECO:0000256" key="7">
    <source>
        <dbReference type="PIRSR" id="PIRSR038994-2"/>
    </source>
</evidence>
<evidence type="ECO:0000256" key="3">
    <source>
        <dbReference type="ARBA" id="ARBA00022801"/>
    </source>
</evidence>
<feature type="active site" description="Proton donor/acceptor" evidence="6">
    <location>
        <position position="272"/>
    </location>
</feature>
<dbReference type="Gene3D" id="3.20.20.140">
    <property type="entry name" value="Metal-dependent hydrolases"/>
    <property type="match status" value="1"/>
</dbReference>
<protein>
    <submittedName>
        <fullName evidence="10">N-acetylglucosamine-6-phosphate deacetylase</fullName>
    </submittedName>
</protein>
<comment type="caution">
    <text evidence="10">The sequence shown here is derived from an EMBL/GenBank/DDBJ whole genome shotgun (WGS) entry which is preliminary data.</text>
</comment>
<feature type="binding site" evidence="8">
    <location>
        <position position="126"/>
    </location>
    <ligand>
        <name>Zn(2+)</name>
        <dbReference type="ChEBI" id="CHEBI:29105"/>
    </ligand>
</feature>
<evidence type="ECO:0000256" key="8">
    <source>
        <dbReference type="PIRSR" id="PIRSR038994-3"/>
    </source>
</evidence>
<feature type="binding site" evidence="8">
    <location>
        <position position="192"/>
    </location>
    <ligand>
        <name>Zn(2+)</name>
        <dbReference type="ChEBI" id="CHEBI:29105"/>
    </ligand>
</feature>
<evidence type="ECO:0000256" key="2">
    <source>
        <dbReference type="ARBA" id="ARBA00022723"/>
    </source>
</evidence>
<dbReference type="InterPro" id="IPR011059">
    <property type="entry name" value="Metal-dep_hydrolase_composite"/>
</dbReference>
<feature type="binding site" evidence="7">
    <location>
        <position position="137"/>
    </location>
    <ligand>
        <name>substrate</name>
    </ligand>
</feature>
<dbReference type="PANTHER" id="PTHR11113">
    <property type="entry name" value="N-ACETYLGLUCOSAMINE-6-PHOSPHATE DEACETYLASE"/>
    <property type="match status" value="1"/>
</dbReference>
<feature type="binding site" evidence="8">
    <location>
        <position position="213"/>
    </location>
    <ligand>
        <name>Zn(2+)</name>
        <dbReference type="ChEBI" id="CHEBI:29105"/>
    </ligand>
</feature>
<dbReference type="SUPFAM" id="SSF51338">
    <property type="entry name" value="Composite domain of metallo-dependent hydrolases"/>
    <property type="match status" value="1"/>
</dbReference>
<feature type="domain" description="Amidohydrolase-related" evidence="9">
    <location>
        <begin position="48"/>
        <end position="356"/>
    </location>
</feature>
<dbReference type="EMBL" id="AQQR01000001">
    <property type="protein sequence ID" value="OWU77724.1"/>
    <property type="molecule type" value="Genomic_DNA"/>
</dbReference>
<feature type="binding site" evidence="7">
    <location>
        <begin position="305"/>
        <end position="307"/>
    </location>
    <ligand>
        <name>substrate</name>
    </ligand>
</feature>
<evidence type="ECO:0000313" key="10">
    <source>
        <dbReference type="EMBL" id="OWU77724.1"/>
    </source>
</evidence>
<comment type="similarity">
    <text evidence="1 5">Belongs to the metallo-dependent hydrolases superfamily. NagA family.</text>
</comment>
<sequence>MTRSYHGGRIFDGTQLHDGATLRLEDDLIAGISTAPPPATSTDLGGDILCPGYVDLQVNGGDGVMLGDAVSVGGLRRIAGAHRRLGATTILPTLITDRPEATRGAIAAVTDAVQQGTPGIGGLHLEGPHLSLPRKGAHDAALIREMTAEDLALLCDAARTLPVLLITLAPESTTPDQVAALTRAGALVSLGHTDADYETCLAWHRAGARGVTHLFNAMSQLGSRAPGLVGATLHCPGLTAGLIADGVHVHPATIRAALAAKAGTDGIFLVSDAMAVAGTDLADFTLGGRMIHRAGGRLELENGTLAGADLDLTRAVTVLVRDCGVPLDRALAMATRVPAEFAGIGGAGRLDPGSTAPILRLRETPEGLRLIEVIDPAG</sequence>
<keyword evidence="3 5" id="KW-0378">Hydrolase</keyword>
<evidence type="ECO:0000259" key="9">
    <source>
        <dbReference type="Pfam" id="PF01979"/>
    </source>
</evidence>
<reference evidence="10 11" key="1">
    <citation type="submission" date="2013-04" db="EMBL/GenBank/DDBJ databases">
        <title>Oceanicola sp. 22II1-22F33 Genome Sequencing.</title>
        <authorList>
            <person name="Lai Q."/>
            <person name="Li G."/>
            <person name="Shao Z."/>
        </authorList>
    </citation>
    <scope>NUCLEOTIDE SEQUENCE [LARGE SCALE GENOMIC DNA]</scope>
    <source>
        <strain evidence="10 11">22II1-22F33</strain>
    </source>
</reference>
<dbReference type="PIRSF" id="PIRSF038994">
    <property type="entry name" value="NagA"/>
    <property type="match status" value="1"/>
</dbReference>
<name>A0A225NS01_9RHOB</name>
<dbReference type="Proteomes" id="UP000215377">
    <property type="component" value="Unassembled WGS sequence"/>
</dbReference>
<dbReference type="GO" id="GO:0008448">
    <property type="term" value="F:N-acetylglucosamine-6-phosphate deacetylase activity"/>
    <property type="evidence" value="ECO:0007669"/>
    <property type="project" value="InterPro"/>
</dbReference>
<feature type="binding site" evidence="7">
    <location>
        <position position="248"/>
    </location>
    <ligand>
        <name>substrate</name>
    </ligand>
</feature>
<keyword evidence="11" id="KW-1185">Reference proteome</keyword>
<gene>
    <name evidence="10" type="ORF">ATO3_03355</name>
</gene>
<organism evidence="10 11">
    <name type="scientific">Marinibacterium profundimaris</name>
    <dbReference type="NCBI Taxonomy" id="1679460"/>
    <lineage>
        <taxon>Bacteria</taxon>
        <taxon>Pseudomonadati</taxon>
        <taxon>Pseudomonadota</taxon>
        <taxon>Alphaproteobacteria</taxon>
        <taxon>Rhodobacterales</taxon>
        <taxon>Paracoccaceae</taxon>
        <taxon>Marinibacterium</taxon>
    </lineage>
</organism>
<proteinExistence type="inferred from homology"/>
<evidence type="ECO:0000256" key="6">
    <source>
        <dbReference type="PIRSR" id="PIRSR038994-1"/>
    </source>
</evidence>
<dbReference type="RefSeq" id="WP_088648367.1">
    <property type="nucleotide sequence ID" value="NZ_AQQR01000001.1"/>
</dbReference>
<dbReference type="PANTHER" id="PTHR11113:SF14">
    <property type="entry name" value="N-ACETYLGLUCOSAMINE-6-PHOSPHATE DEACETYLASE"/>
    <property type="match status" value="1"/>
</dbReference>
<feature type="binding site" evidence="7">
    <location>
        <begin position="216"/>
        <end position="217"/>
    </location>
    <ligand>
        <name>substrate</name>
    </ligand>
</feature>
<dbReference type="Gene3D" id="2.30.40.10">
    <property type="entry name" value="Urease, subunit C, domain 1"/>
    <property type="match status" value="1"/>
</dbReference>
<dbReference type="SUPFAM" id="SSF51556">
    <property type="entry name" value="Metallo-dependent hydrolases"/>
    <property type="match status" value="1"/>
</dbReference>
<dbReference type="InterPro" id="IPR006680">
    <property type="entry name" value="Amidohydro-rel"/>
</dbReference>
<feature type="binding site" evidence="7">
    <location>
        <position position="224"/>
    </location>
    <ligand>
        <name>substrate</name>
    </ligand>
</feature>
<evidence type="ECO:0000256" key="4">
    <source>
        <dbReference type="ARBA" id="ARBA00023277"/>
    </source>
</evidence>
<keyword evidence="4 5" id="KW-0119">Carbohydrate metabolism</keyword>
<dbReference type="AlphaFoldDB" id="A0A225NS01"/>
<comment type="cofactor">
    <cofactor evidence="8">
        <name>a divalent metal cation</name>
        <dbReference type="ChEBI" id="CHEBI:60240"/>
    </cofactor>
    <text evidence="8">Binds 1 divalent metal cation per subunit.</text>
</comment>
<dbReference type="InterPro" id="IPR003764">
    <property type="entry name" value="GlcNAc_6-P_deAcase"/>
</dbReference>
<dbReference type="GO" id="GO:0006046">
    <property type="term" value="P:N-acetylglucosamine catabolic process"/>
    <property type="evidence" value="ECO:0007669"/>
    <property type="project" value="TreeGrafter"/>
</dbReference>
<dbReference type="OrthoDB" id="9776488at2"/>
<dbReference type="NCBIfam" id="TIGR00221">
    <property type="entry name" value="nagA"/>
    <property type="match status" value="1"/>
</dbReference>
<evidence type="ECO:0000256" key="1">
    <source>
        <dbReference type="ARBA" id="ARBA00010716"/>
    </source>
</evidence>
<dbReference type="GO" id="GO:0046872">
    <property type="term" value="F:metal ion binding"/>
    <property type="evidence" value="ECO:0007669"/>
    <property type="project" value="UniProtKB-KW"/>
</dbReference>
<dbReference type="InterPro" id="IPR032466">
    <property type="entry name" value="Metal_Hydrolase"/>
</dbReference>
<keyword evidence="2 8" id="KW-0479">Metal-binding</keyword>
<accession>A0A225NS01</accession>
<evidence type="ECO:0000313" key="11">
    <source>
        <dbReference type="Proteomes" id="UP000215377"/>
    </source>
</evidence>